<dbReference type="PANTHER" id="PTHR11575">
    <property type="entry name" value="5'-NUCLEOTIDASE-RELATED"/>
    <property type="match status" value="1"/>
</dbReference>
<protein>
    <submittedName>
        <fullName evidence="5">Bifunctional metallophosphatase/5'-nucleotidase</fullName>
    </submittedName>
</protein>
<evidence type="ECO:0000313" key="5">
    <source>
        <dbReference type="EMBL" id="NMM97475.1"/>
    </source>
</evidence>
<sequence>MNRRRMWSGRRPGAVLTIIISIVLTGFIAPNAIGASAVVPFAGNNPANGTRTVTIADITDFHGHIERGADNAAAFAVANDHNPGNMIPVSTGDLVGGSPYESAVEQDKPTLDMARSWNLTISAVGNHEFDRGVDDFNQRIADPSYGIDWLCANTSASNKRAGGRLDRVRDYTIRNVNGKRIAFIGALTDKLGSVATPEITRDADLSERAADAVNRVAGELKRSGTVDAVVALIHDDAKAAQQFGRYVDLVYAGHTHAVKSATTSAGAPIYEAGSYGRDMAVQDLIITGHGLGASVKVANVDIGNGATPTGTDGVLDITGMDSHPRQAAWMSAGQTVHGVVEARQIYTEAQSFAANVGDMTVGTLATGTHFSKQSDTRPKGELGMLIADANRATVMQRVYAGNRIPVIGFSNNGSLRTDTLDTNGDGAVTVREVDSLMALQFRAAYETITGSDLKAILAEQFYRDDGQIRSRWIGISSNVSFQQITCGGVDDPCAAEDRKQHQAASSTDHDEASGLSRSPSASKSEKQSMVQYHQSPVRITNLTIDGHAIADDDLIIAASNSYLLQGGDSYHAFTAGSNYVELDMSYNQPLTEYLRAHPDLHAIAAGGADTRS</sequence>
<dbReference type="InterPro" id="IPR008334">
    <property type="entry name" value="5'-Nucleotdase_C"/>
</dbReference>
<evidence type="ECO:0000256" key="2">
    <source>
        <dbReference type="SAM" id="MobiDB-lite"/>
    </source>
</evidence>
<dbReference type="InterPro" id="IPR018247">
    <property type="entry name" value="EF_Hand_1_Ca_BS"/>
</dbReference>
<dbReference type="SUPFAM" id="SSF55816">
    <property type="entry name" value="5'-nucleotidase (syn. UDP-sugar hydrolase), C-terminal domain"/>
    <property type="match status" value="1"/>
</dbReference>
<gene>
    <name evidence="5" type="ORF">G1C97_0424</name>
</gene>
<proteinExistence type="predicted"/>
<dbReference type="Pfam" id="PF02872">
    <property type="entry name" value="5_nucleotid_C"/>
    <property type="match status" value="1"/>
</dbReference>
<dbReference type="Gene3D" id="3.60.21.10">
    <property type="match status" value="1"/>
</dbReference>
<dbReference type="EMBL" id="JAAIIG010000001">
    <property type="protein sequence ID" value="NMM97475.1"/>
    <property type="molecule type" value="Genomic_DNA"/>
</dbReference>
<name>A0A7Y0EW16_9BIFI</name>
<organism evidence="5 6">
    <name type="scientific">Bifidobacterium olomucense</name>
    <dbReference type="NCBI Taxonomy" id="2675324"/>
    <lineage>
        <taxon>Bacteria</taxon>
        <taxon>Bacillati</taxon>
        <taxon>Actinomycetota</taxon>
        <taxon>Actinomycetes</taxon>
        <taxon>Bifidobacteriales</taxon>
        <taxon>Bifidobacteriaceae</taxon>
        <taxon>Bifidobacterium</taxon>
    </lineage>
</organism>
<dbReference type="RefSeq" id="WP_169240333.1">
    <property type="nucleotide sequence ID" value="NZ_JAAIIG010000001.1"/>
</dbReference>
<dbReference type="Gene3D" id="3.90.780.10">
    <property type="entry name" value="5'-Nucleotidase, C-terminal domain"/>
    <property type="match status" value="1"/>
</dbReference>
<reference evidence="5 6" key="1">
    <citation type="submission" date="2020-02" db="EMBL/GenBank/DDBJ databases">
        <title>Characterization of phylogenetic diversity of novel bifidobacterial species isolated in Czech ZOOs.</title>
        <authorList>
            <person name="Lugli G.A."/>
            <person name="Vera N.B."/>
            <person name="Ventura M."/>
        </authorList>
    </citation>
    <scope>NUCLEOTIDE SEQUENCE [LARGE SCALE GENOMIC DNA]</scope>
    <source>
        <strain evidence="5 6">DSM 109959</strain>
    </source>
</reference>
<evidence type="ECO:0000256" key="1">
    <source>
        <dbReference type="ARBA" id="ARBA00022729"/>
    </source>
</evidence>
<feature type="region of interest" description="Disordered" evidence="2">
    <location>
        <begin position="492"/>
        <end position="532"/>
    </location>
</feature>
<dbReference type="InterPro" id="IPR029052">
    <property type="entry name" value="Metallo-depent_PP-like"/>
</dbReference>
<keyword evidence="6" id="KW-1185">Reference proteome</keyword>
<keyword evidence="1" id="KW-0732">Signal</keyword>
<feature type="domain" description="Calcineurin-like phosphoesterase" evidence="3">
    <location>
        <begin position="57"/>
        <end position="257"/>
    </location>
</feature>
<feature type="domain" description="5'-Nucleotidase C-terminal" evidence="4">
    <location>
        <begin position="361"/>
        <end position="574"/>
    </location>
</feature>
<evidence type="ECO:0000259" key="4">
    <source>
        <dbReference type="Pfam" id="PF02872"/>
    </source>
</evidence>
<dbReference type="PROSITE" id="PS00018">
    <property type="entry name" value="EF_HAND_1"/>
    <property type="match status" value="1"/>
</dbReference>
<dbReference type="InterPro" id="IPR004843">
    <property type="entry name" value="Calcineurin-like_PHP"/>
</dbReference>
<dbReference type="Proteomes" id="UP000543419">
    <property type="component" value="Unassembled WGS sequence"/>
</dbReference>
<dbReference type="GO" id="GO:0009166">
    <property type="term" value="P:nucleotide catabolic process"/>
    <property type="evidence" value="ECO:0007669"/>
    <property type="project" value="InterPro"/>
</dbReference>
<dbReference type="SUPFAM" id="SSF56300">
    <property type="entry name" value="Metallo-dependent phosphatases"/>
    <property type="match status" value="1"/>
</dbReference>
<accession>A0A7Y0EW16</accession>
<dbReference type="AlphaFoldDB" id="A0A7Y0EW16"/>
<evidence type="ECO:0000259" key="3">
    <source>
        <dbReference type="Pfam" id="PF00149"/>
    </source>
</evidence>
<dbReference type="InterPro" id="IPR036907">
    <property type="entry name" value="5'-Nucleotdase_C_sf"/>
</dbReference>
<comment type="caution">
    <text evidence="5">The sequence shown here is derived from an EMBL/GenBank/DDBJ whole genome shotgun (WGS) entry which is preliminary data.</text>
</comment>
<dbReference type="GO" id="GO:0030288">
    <property type="term" value="C:outer membrane-bounded periplasmic space"/>
    <property type="evidence" value="ECO:0007669"/>
    <property type="project" value="TreeGrafter"/>
</dbReference>
<feature type="compositionally biased region" description="Polar residues" evidence="2">
    <location>
        <begin position="515"/>
        <end position="532"/>
    </location>
</feature>
<dbReference type="GO" id="GO:0008768">
    <property type="term" value="F:UDP-sugar diphosphatase activity"/>
    <property type="evidence" value="ECO:0007669"/>
    <property type="project" value="TreeGrafter"/>
</dbReference>
<dbReference type="PANTHER" id="PTHR11575:SF24">
    <property type="entry name" value="5'-NUCLEOTIDASE"/>
    <property type="match status" value="1"/>
</dbReference>
<dbReference type="InterPro" id="IPR006179">
    <property type="entry name" value="5_nucleotidase/apyrase"/>
</dbReference>
<dbReference type="Pfam" id="PF00149">
    <property type="entry name" value="Metallophos"/>
    <property type="match status" value="1"/>
</dbReference>
<dbReference type="GO" id="GO:0008253">
    <property type="term" value="F:5'-nucleotidase activity"/>
    <property type="evidence" value="ECO:0007669"/>
    <property type="project" value="TreeGrafter"/>
</dbReference>
<evidence type="ECO:0000313" key="6">
    <source>
        <dbReference type="Proteomes" id="UP000543419"/>
    </source>
</evidence>